<sequence length="526" mass="56851">MDPTTVSTTKRIFQIASSIVFCFTVAGLVFGFAALKPILIDSGVYQDLCDEYEGYCKAQDTRLNFLFIVASSVNNVSALPMGSFLDRVGPRTASIFGGAMFGLGCVTFALGIVKPYFDTYLIGYSLMALGAPALFLAQFHLSNAFPARSGLILGAITGAFDASSLPLCFLKVIYFATGGTPSVKTFFLFYTIIPVLLIVQQITFGPPTIYARPSPTLPLPSGSAIASLPPTPGDRRISEAGAPQFLSPFRRNSSTFSRVLIPETPLRQRRMSSSFSRISYGIADDAGDEEVKEAMERGTGDGIVGAMFGKTVGQQIGSTWFWVMELMIVVHMTRINWYLTTVSTQLVYYTGDVGLADTLTNAFIFLLPVGGLLSIPAIGYLLDSRPTLDVILTMALLGFFFGLLTMFNTTIPQLIGIGMLVIFRPLFYTAISDYAAKVFGFETFGTVYGLAMAMSGAFGLVLTPLDLLTKGPLHGSFTPVNTVLLVMGVVSSATLAFRVWSYTRGGKVRLEEAEGREAIAEEDEED</sequence>
<dbReference type="Gene3D" id="1.20.1250.20">
    <property type="entry name" value="MFS general substrate transporter like domains"/>
    <property type="match status" value="1"/>
</dbReference>
<evidence type="ECO:0008006" key="10">
    <source>
        <dbReference type="Google" id="ProtNLM"/>
    </source>
</evidence>
<keyword evidence="4 7" id="KW-0812">Transmembrane</keyword>
<evidence type="ECO:0000313" key="9">
    <source>
        <dbReference type="Proteomes" id="UP000279259"/>
    </source>
</evidence>
<dbReference type="PANTHER" id="PTHR20772">
    <property type="entry name" value="PROTEIN FMP42"/>
    <property type="match status" value="1"/>
</dbReference>
<dbReference type="InterPro" id="IPR052599">
    <property type="entry name" value="SLC43A_AATransporter"/>
</dbReference>
<evidence type="ECO:0000256" key="1">
    <source>
        <dbReference type="ARBA" id="ARBA00004141"/>
    </source>
</evidence>
<reference evidence="8 9" key="1">
    <citation type="submission" date="2018-11" db="EMBL/GenBank/DDBJ databases">
        <title>Genome sequence of Saitozyma podzolica DSM 27192.</title>
        <authorList>
            <person name="Aliyu H."/>
            <person name="Gorte O."/>
            <person name="Ochsenreither K."/>
        </authorList>
    </citation>
    <scope>NUCLEOTIDE SEQUENCE [LARGE SCALE GENOMIC DNA]</scope>
    <source>
        <strain evidence="8 9">DSM 27192</strain>
    </source>
</reference>
<dbReference type="InterPro" id="IPR036259">
    <property type="entry name" value="MFS_trans_sf"/>
</dbReference>
<feature type="transmembrane region" description="Helical" evidence="7">
    <location>
        <begin position="12"/>
        <end position="35"/>
    </location>
</feature>
<dbReference type="SUPFAM" id="SSF103473">
    <property type="entry name" value="MFS general substrate transporter"/>
    <property type="match status" value="1"/>
</dbReference>
<evidence type="ECO:0000256" key="2">
    <source>
        <dbReference type="ARBA" id="ARBA00006595"/>
    </source>
</evidence>
<keyword evidence="5 7" id="KW-1133">Transmembrane helix</keyword>
<keyword evidence="6 7" id="KW-0472">Membrane</keyword>
<accession>A0A427YTS7</accession>
<dbReference type="PANTHER" id="PTHR20772:SF2">
    <property type="entry name" value="PROTEIN FMP42"/>
    <property type="match status" value="1"/>
</dbReference>
<feature type="transmembrane region" description="Helical" evidence="7">
    <location>
        <begin position="186"/>
        <end position="204"/>
    </location>
</feature>
<feature type="transmembrane region" description="Helical" evidence="7">
    <location>
        <begin position="443"/>
        <end position="462"/>
    </location>
</feature>
<dbReference type="Proteomes" id="UP000279259">
    <property type="component" value="Unassembled WGS sequence"/>
</dbReference>
<proteinExistence type="inferred from homology"/>
<protein>
    <recommendedName>
        <fullName evidence="10">Major facilitator superfamily (MFS) profile domain-containing protein</fullName>
    </recommendedName>
</protein>
<feature type="transmembrane region" description="Helical" evidence="7">
    <location>
        <begin position="92"/>
        <end position="113"/>
    </location>
</feature>
<dbReference type="EMBL" id="RSCD01000002">
    <property type="protein sequence ID" value="RSH94446.1"/>
    <property type="molecule type" value="Genomic_DNA"/>
</dbReference>
<evidence type="ECO:0000256" key="3">
    <source>
        <dbReference type="ARBA" id="ARBA00022448"/>
    </source>
</evidence>
<feature type="transmembrane region" description="Helical" evidence="7">
    <location>
        <begin position="151"/>
        <end position="174"/>
    </location>
</feature>
<name>A0A427YTS7_9TREE</name>
<comment type="similarity">
    <text evidence="2">Belongs to the SLC43A transporter (TC 2.A.1.44) family.</text>
</comment>
<comment type="caution">
    <text evidence="8">The sequence shown here is derived from an EMBL/GenBank/DDBJ whole genome shotgun (WGS) entry which is preliminary data.</text>
</comment>
<organism evidence="8 9">
    <name type="scientific">Saitozyma podzolica</name>
    <dbReference type="NCBI Taxonomy" id="1890683"/>
    <lineage>
        <taxon>Eukaryota</taxon>
        <taxon>Fungi</taxon>
        <taxon>Dikarya</taxon>
        <taxon>Basidiomycota</taxon>
        <taxon>Agaricomycotina</taxon>
        <taxon>Tremellomycetes</taxon>
        <taxon>Tremellales</taxon>
        <taxon>Trimorphomycetaceae</taxon>
        <taxon>Saitozyma</taxon>
    </lineage>
</organism>
<gene>
    <name evidence="8" type="ORF">EHS25_004249</name>
</gene>
<evidence type="ECO:0000256" key="4">
    <source>
        <dbReference type="ARBA" id="ARBA00022692"/>
    </source>
</evidence>
<keyword evidence="9" id="KW-1185">Reference proteome</keyword>
<dbReference type="STRING" id="1890683.A0A427YTS7"/>
<evidence type="ECO:0000256" key="5">
    <source>
        <dbReference type="ARBA" id="ARBA00022989"/>
    </source>
</evidence>
<comment type="subcellular location">
    <subcellularLocation>
        <location evidence="1">Membrane</location>
        <topology evidence="1">Multi-pass membrane protein</topology>
    </subcellularLocation>
</comment>
<dbReference type="GO" id="GO:0000329">
    <property type="term" value="C:fungal-type vacuole membrane"/>
    <property type="evidence" value="ECO:0007669"/>
    <property type="project" value="TreeGrafter"/>
</dbReference>
<feature type="transmembrane region" description="Helical" evidence="7">
    <location>
        <begin position="320"/>
        <end position="339"/>
    </location>
</feature>
<evidence type="ECO:0000256" key="6">
    <source>
        <dbReference type="ARBA" id="ARBA00023136"/>
    </source>
</evidence>
<dbReference type="AlphaFoldDB" id="A0A427YTS7"/>
<evidence type="ECO:0000256" key="7">
    <source>
        <dbReference type="SAM" id="Phobius"/>
    </source>
</evidence>
<feature type="transmembrane region" description="Helical" evidence="7">
    <location>
        <begin position="119"/>
        <end position="139"/>
    </location>
</feature>
<feature type="transmembrane region" description="Helical" evidence="7">
    <location>
        <begin position="482"/>
        <end position="500"/>
    </location>
</feature>
<feature type="transmembrane region" description="Helical" evidence="7">
    <location>
        <begin position="359"/>
        <end position="381"/>
    </location>
</feature>
<dbReference type="OrthoDB" id="330047at2759"/>
<evidence type="ECO:0000313" key="8">
    <source>
        <dbReference type="EMBL" id="RSH94446.1"/>
    </source>
</evidence>
<keyword evidence="3" id="KW-0813">Transport</keyword>